<evidence type="ECO:0000259" key="13">
    <source>
        <dbReference type="Pfam" id="PF00534"/>
    </source>
</evidence>
<dbReference type="GO" id="GO:0005789">
    <property type="term" value="C:endoplasmic reticulum membrane"/>
    <property type="evidence" value="ECO:0007669"/>
    <property type="project" value="UniProtKB-SubCell"/>
</dbReference>
<dbReference type="PANTHER" id="PTHR45918">
    <property type="entry name" value="ALPHA-1,3/1,6-MANNOSYLTRANSFERASE ALG2"/>
    <property type="match status" value="1"/>
</dbReference>
<protein>
    <recommendedName>
        <fullName evidence="12">Alpha-1,3/1,6-mannosyltransferase ALG2</fullName>
        <ecNumber evidence="12">2.4.1.132</ecNumber>
        <ecNumber evidence="12">2.4.1.257</ecNumber>
    </recommendedName>
    <alternativeName>
        <fullName evidence="12">GDP-Man:Man(1)GlcNAc(2)-PP-Dol alpha-1,3-mannosyltransferase</fullName>
    </alternativeName>
</protein>
<proteinExistence type="inferred from homology"/>
<comment type="catalytic activity">
    <reaction evidence="10 12">
        <text>a beta-D-Man-(1-&gt;4)-beta-D-GlcNAc-(1-&gt;4)-alpha-D-GlcNAc-diphospho-di-trans,poly-cis-dolichol + GDP-alpha-D-mannose = an alpha-D-Man-(1-&gt;3)-beta-D-Man-(1-&gt;4)-beta-D-GlcNAc-(1-&gt;4)-alpha-D-GlcNAc-diphospho-di-trans,poly-cis-dolichol + GDP + H(+)</text>
        <dbReference type="Rhea" id="RHEA:29515"/>
        <dbReference type="Rhea" id="RHEA-COMP:19511"/>
        <dbReference type="Rhea" id="RHEA-COMP:19513"/>
        <dbReference type="ChEBI" id="CHEBI:15378"/>
        <dbReference type="ChEBI" id="CHEBI:57527"/>
        <dbReference type="ChEBI" id="CHEBI:58189"/>
        <dbReference type="ChEBI" id="CHEBI:58472"/>
        <dbReference type="ChEBI" id="CHEBI:132510"/>
        <dbReference type="EC" id="2.4.1.132"/>
    </reaction>
    <physiologicalReaction direction="left-to-right" evidence="10 12">
        <dbReference type="Rhea" id="RHEA:29516"/>
    </physiologicalReaction>
</comment>
<keyword evidence="5 12" id="KW-0808">Transferase</keyword>
<reference evidence="15" key="1">
    <citation type="submission" date="2021-07" db="EMBL/GenBank/DDBJ databases">
        <title>Draft genome of Mortierella alpina, strain LL118, isolated from an aspen leaf litter sample.</title>
        <authorList>
            <person name="Yang S."/>
            <person name="Vinatzer B.A."/>
        </authorList>
    </citation>
    <scope>NUCLEOTIDE SEQUENCE</scope>
    <source>
        <strain evidence="15">LL118</strain>
    </source>
</reference>
<evidence type="ECO:0000256" key="6">
    <source>
        <dbReference type="ARBA" id="ARBA00022692"/>
    </source>
</evidence>
<dbReference type="InterPro" id="IPR028098">
    <property type="entry name" value="Glyco_trans_4-like_N"/>
</dbReference>
<evidence type="ECO:0000256" key="10">
    <source>
        <dbReference type="ARBA" id="ARBA00045103"/>
    </source>
</evidence>
<dbReference type="Gene3D" id="3.40.50.2000">
    <property type="entry name" value="Glycogen Phosphorylase B"/>
    <property type="match status" value="2"/>
</dbReference>
<dbReference type="PANTHER" id="PTHR45918:SF1">
    <property type="entry name" value="ALPHA-1,3_1,6-MANNOSYLTRANSFERASE ALG2"/>
    <property type="match status" value="1"/>
</dbReference>
<comment type="pathway">
    <text evidence="3 12">Protein modification; protein glycosylation.</text>
</comment>
<gene>
    <name evidence="15" type="ORF">KVV02_002901</name>
</gene>
<comment type="similarity">
    <text evidence="12">Belongs to the glycosyltransferase group 1 family.</text>
</comment>
<evidence type="ECO:0000256" key="3">
    <source>
        <dbReference type="ARBA" id="ARBA00004922"/>
    </source>
</evidence>
<feature type="transmembrane region" description="Helical" evidence="12">
    <location>
        <begin position="475"/>
        <end position="493"/>
    </location>
</feature>
<evidence type="ECO:0000256" key="9">
    <source>
        <dbReference type="ARBA" id="ARBA00023136"/>
    </source>
</evidence>
<comment type="function">
    <text evidence="1 12">Mannosylates Man(2)GlcNAc(2)-dolichol diphosphate and Man(1)GlcNAc(2)-dolichol diphosphate to form Man(3)GlcNAc(2)-dolichol diphosphate.</text>
</comment>
<name>A0A9P8AA17_MORAP</name>
<keyword evidence="6 12" id="KW-0812">Transmembrane</keyword>
<keyword evidence="7 12" id="KW-0256">Endoplasmic reticulum</keyword>
<sequence>MNFTILSSRQFRCFAHYLLQMSSTDAFVPLRVAFVHPDLGIGGAERLVVDAAVGLQDLGHTVVMYTSHHDPAHCFEETRDGTLTVRVGGNTIVPRTLLGRFYIICAILRNLHLALTILLYNNSLPEQEKFNVIIIDQLSVSIPLLRWTDAKILFYCHFPDKLLSKRDSLLKKIYRLPVDLVEELTTGMADTIVVNSKFTANIFKESFKLLRQSPDVLYPSIQFDKFDRTVDMSLPEVQVLRADDKITFLSINRYEEKKDIDLALHAFARLLQPEDGDSKPDDYVDLGSSRRLRLVIAGGYDVRVQENVDCHLKLNRIAQEKYGLRTFTLKSGQNDIPVPDDTQVLFLQSISDVQKLYLLQTARALLYTPTNEHFGIVPVEAMYMKRPVVAVNSGGPTESILDGKTGYLVASSPEIWAATLKTLLGKSAQELQDMGETGHDRVVSMFSLIAFVSKLNGLLVHLRQDALGSKLNPPFLRQLVLFTLSVIVLAILYHRY</sequence>
<dbReference type="CDD" id="cd03805">
    <property type="entry name" value="GT4_ALG2-like"/>
    <property type="match status" value="1"/>
</dbReference>
<keyword evidence="8 12" id="KW-1133">Transmembrane helix</keyword>
<dbReference type="AlphaFoldDB" id="A0A9P8AA17"/>
<feature type="domain" description="Glycosyltransferase subfamily 4-like N-terminal" evidence="14">
    <location>
        <begin position="41"/>
        <end position="221"/>
    </location>
</feature>
<evidence type="ECO:0000256" key="8">
    <source>
        <dbReference type="ARBA" id="ARBA00022989"/>
    </source>
</evidence>
<evidence type="ECO:0000256" key="11">
    <source>
        <dbReference type="ARBA" id="ARBA00045104"/>
    </source>
</evidence>
<evidence type="ECO:0000259" key="14">
    <source>
        <dbReference type="Pfam" id="PF13439"/>
    </source>
</evidence>
<dbReference type="Pfam" id="PF13439">
    <property type="entry name" value="Glyco_transf_4"/>
    <property type="match status" value="1"/>
</dbReference>
<organism evidence="15 16">
    <name type="scientific">Mortierella alpina</name>
    <name type="common">Oleaginous fungus</name>
    <name type="synonym">Mortierella renispora</name>
    <dbReference type="NCBI Taxonomy" id="64518"/>
    <lineage>
        <taxon>Eukaryota</taxon>
        <taxon>Fungi</taxon>
        <taxon>Fungi incertae sedis</taxon>
        <taxon>Mucoromycota</taxon>
        <taxon>Mortierellomycotina</taxon>
        <taxon>Mortierellomycetes</taxon>
        <taxon>Mortierellales</taxon>
        <taxon>Mortierellaceae</taxon>
        <taxon>Mortierella</taxon>
    </lineage>
</organism>
<dbReference type="InterPro" id="IPR001296">
    <property type="entry name" value="Glyco_trans_1"/>
</dbReference>
<keyword evidence="4 12" id="KW-0328">Glycosyltransferase</keyword>
<evidence type="ECO:0000256" key="5">
    <source>
        <dbReference type="ARBA" id="ARBA00022679"/>
    </source>
</evidence>
<evidence type="ECO:0000313" key="15">
    <source>
        <dbReference type="EMBL" id="KAG9326705.1"/>
    </source>
</evidence>
<evidence type="ECO:0000313" key="16">
    <source>
        <dbReference type="Proteomes" id="UP000717515"/>
    </source>
</evidence>
<comment type="catalytic activity">
    <reaction evidence="11 12">
        <text>an alpha-D-Man-(1-&gt;3)-beta-D-Man-(1-&gt;4)-beta-D-GlcNAc-(1-&gt;4)-alpha-D-GlcNAc-diphospho-di-trans,poly-cis-dolichol + GDP-alpha-D-mannose = an alpha-D-Man-(1-&gt;3)-[alpha-D-Man-(1-&gt;6)]-beta-D-Man-(1-&gt;4)-beta-D-GlcNAc-(1-&gt;4)-alpha-D-GlcNAc-diphospho-di-trans,poly-cis-dolichol + GDP + H(+)</text>
        <dbReference type="Rhea" id="RHEA:29519"/>
        <dbReference type="Rhea" id="RHEA-COMP:19513"/>
        <dbReference type="Rhea" id="RHEA-COMP:19515"/>
        <dbReference type="ChEBI" id="CHEBI:15378"/>
        <dbReference type="ChEBI" id="CHEBI:57527"/>
        <dbReference type="ChEBI" id="CHEBI:58189"/>
        <dbReference type="ChEBI" id="CHEBI:132510"/>
        <dbReference type="ChEBI" id="CHEBI:132511"/>
        <dbReference type="EC" id="2.4.1.257"/>
    </reaction>
    <physiologicalReaction direction="left-to-right" evidence="11 12">
        <dbReference type="Rhea" id="RHEA:29520"/>
    </physiologicalReaction>
</comment>
<comment type="caution">
    <text evidence="15">The sequence shown here is derived from an EMBL/GenBank/DDBJ whole genome shotgun (WGS) entry which is preliminary data.</text>
</comment>
<evidence type="ECO:0000256" key="7">
    <source>
        <dbReference type="ARBA" id="ARBA00022824"/>
    </source>
</evidence>
<evidence type="ECO:0000256" key="1">
    <source>
        <dbReference type="ARBA" id="ARBA00003142"/>
    </source>
</evidence>
<evidence type="ECO:0000256" key="2">
    <source>
        <dbReference type="ARBA" id="ARBA00004586"/>
    </source>
</evidence>
<keyword evidence="9 12" id="KW-0472">Membrane</keyword>
<dbReference type="SUPFAM" id="SSF53756">
    <property type="entry name" value="UDP-Glycosyltransferase/glycogen phosphorylase"/>
    <property type="match status" value="1"/>
</dbReference>
<dbReference type="EC" id="2.4.1.132" evidence="12"/>
<dbReference type="GO" id="GO:0102704">
    <property type="term" value="F:GDP-Man:Man(2)GlcNAc(2)-PP-Dol alpha-1,6-mannosyltransferase activity"/>
    <property type="evidence" value="ECO:0007669"/>
    <property type="project" value="UniProtKB-UniRule"/>
</dbReference>
<feature type="domain" description="Glycosyl transferase family 1" evidence="13">
    <location>
        <begin position="240"/>
        <end position="438"/>
    </location>
</feature>
<dbReference type="Proteomes" id="UP000717515">
    <property type="component" value="Unassembled WGS sequence"/>
</dbReference>
<accession>A0A9P8AA17</accession>
<dbReference type="Pfam" id="PF00534">
    <property type="entry name" value="Glycos_transf_1"/>
    <property type="match status" value="1"/>
</dbReference>
<evidence type="ECO:0000256" key="12">
    <source>
        <dbReference type="RuleBase" id="RU367136"/>
    </source>
</evidence>
<dbReference type="GO" id="GO:0004378">
    <property type="term" value="F:GDP-Man:Man(1)GlcNAc(2)-PP-Dol alpha-1,3-mannosyltransferase activity"/>
    <property type="evidence" value="ECO:0007669"/>
    <property type="project" value="UniProtKB-UniRule"/>
</dbReference>
<evidence type="ECO:0000256" key="4">
    <source>
        <dbReference type="ARBA" id="ARBA00022676"/>
    </source>
</evidence>
<dbReference type="EC" id="2.4.1.257" evidence="12"/>
<comment type="subcellular location">
    <subcellularLocation>
        <location evidence="2 12">Endoplasmic reticulum membrane</location>
    </subcellularLocation>
</comment>
<dbReference type="EMBL" id="JAIFTL010000015">
    <property type="protein sequence ID" value="KAG9326705.1"/>
    <property type="molecule type" value="Genomic_DNA"/>
</dbReference>
<dbReference type="InterPro" id="IPR027054">
    <property type="entry name" value="ALG2"/>
</dbReference>